<reference evidence="10" key="1">
    <citation type="journal article" date="2021" name="Mol. Ecol. Resour.">
        <title>Apolygus lucorum genome provides insights into omnivorousness and mesophyll feeding.</title>
        <authorList>
            <person name="Liu Y."/>
            <person name="Liu H."/>
            <person name="Wang H."/>
            <person name="Huang T."/>
            <person name="Liu B."/>
            <person name="Yang B."/>
            <person name="Yin L."/>
            <person name="Li B."/>
            <person name="Zhang Y."/>
            <person name="Zhang S."/>
            <person name="Jiang F."/>
            <person name="Zhang X."/>
            <person name="Ren Y."/>
            <person name="Wang B."/>
            <person name="Wang S."/>
            <person name="Lu Y."/>
            <person name="Wu K."/>
            <person name="Fan W."/>
            <person name="Wang G."/>
        </authorList>
    </citation>
    <scope>NUCLEOTIDE SEQUENCE</scope>
    <source>
        <strain evidence="10">12Hb</strain>
    </source>
</reference>
<dbReference type="GO" id="GO:0005044">
    <property type="term" value="F:scavenger receptor activity"/>
    <property type="evidence" value="ECO:0007669"/>
    <property type="project" value="TreeGrafter"/>
</dbReference>
<evidence type="ECO:0000256" key="9">
    <source>
        <dbReference type="ARBA" id="ARBA00023180"/>
    </source>
</evidence>
<dbReference type="OrthoDB" id="18585at2759"/>
<dbReference type="GO" id="GO:0005886">
    <property type="term" value="C:plasma membrane"/>
    <property type="evidence" value="ECO:0007669"/>
    <property type="project" value="UniProtKB-SubCell"/>
</dbReference>
<keyword evidence="5" id="KW-1133">Transmembrane helix</keyword>
<dbReference type="InterPro" id="IPR002159">
    <property type="entry name" value="CD36_fam"/>
</dbReference>
<keyword evidence="9" id="KW-0325">Glycoprotein</keyword>
<evidence type="ECO:0000256" key="5">
    <source>
        <dbReference type="ARBA" id="ARBA00022989"/>
    </source>
</evidence>
<dbReference type="GO" id="GO:0005737">
    <property type="term" value="C:cytoplasm"/>
    <property type="evidence" value="ECO:0007669"/>
    <property type="project" value="TreeGrafter"/>
</dbReference>
<keyword evidence="11" id="KW-1185">Reference proteome</keyword>
<dbReference type="Pfam" id="PF01130">
    <property type="entry name" value="CD36"/>
    <property type="match status" value="1"/>
</dbReference>
<dbReference type="PRINTS" id="PR01610">
    <property type="entry name" value="CD36ANTIGEN"/>
</dbReference>
<evidence type="ECO:0000256" key="3">
    <source>
        <dbReference type="ARBA" id="ARBA00022475"/>
    </source>
</evidence>
<evidence type="ECO:0000256" key="4">
    <source>
        <dbReference type="ARBA" id="ARBA00022692"/>
    </source>
</evidence>
<evidence type="ECO:0000313" key="11">
    <source>
        <dbReference type="Proteomes" id="UP000466442"/>
    </source>
</evidence>
<comment type="similarity">
    <text evidence="2">Belongs to the CD36 family.</text>
</comment>
<comment type="subcellular location">
    <subcellularLocation>
        <location evidence="1">Cell membrane</location>
        <topology evidence="1">Multi-pass membrane protein</topology>
    </subcellularLocation>
</comment>
<comment type="caution">
    <text evidence="10">The sequence shown here is derived from an EMBL/GenBank/DDBJ whole genome shotgun (WGS) entry which is preliminary data.</text>
</comment>
<proteinExistence type="inferred from homology"/>
<keyword evidence="7" id="KW-1015">Disulfide bond</keyword>
<gene>
    <name evidence="10" type="ORF">GE061_013845</name>
</gene>
<dbReference type="PRINTS" id="PR01609">
    <property type="entry name" value="CD36FAMILY"/>
</dbReference>
<dbReference type="Proteomes" id="UP000466442">
    <property type="component" value="Linkage Group LG5"/>
</dbReference>
<organism evidence="10 11">
    <name type="scientific">Apolygus lucorum</name>
    <name type="common">Small green plant bug</name>
    <name type="synonym">Lygocoris lucorum</name>
    <dbReference type="NCBI Taxonomy" id="248454"/>
    <lineage>
        <taxon>Eukaryota</taxon>
        <taxon>Metazoa</taxon>
        <taxon>Ecdysozoa</taxon>
        <taxon>Arthropoda</taxon>
        <taxon>Hexapoda</taxon>
        <taxon>Insecta</taxon>
        <taxon>Pterygota</taxon>
        <taxon>Neoptera</taxon>
        <taxon>Paraneoptera</taxon>
        <taxon>Hemiptera</taxon>
        <taxon>Heteroptera</taxon>
        <taxon>Panheteroptera</taxon>
        <taxon>Cimicomorpha</taxon>
        <taxon>Miridae</taxon>
        <taxon>Mirini</taxon>
        <taxon>Apolygus</taxon>
    </lineage>
</organism>
<evidence type="ECO:0000256" key="8">
    <source>
        <dbReference type="ARBA" id="ARBA00023170"/>
    </source>
</evidence>
<dbReference type="InterPro" id="IPR005428">
    <property type="entry name" value="CD36/SCARB1/SNMP1"/>
</dbReference>
<keyword evidence="3" id="KW-1003">Cell membrane</keyword>
<evidence type="ECO:0000313" key="10">
    <source>
        <dbReference type="EMBL" id="KAF6210735.1"/>
    </source>
</evidence>
<keyword evidence="8" id="KW-0675">Receptor</keyword>
<sequence length="500" mass="56335">MEQIKNYIGNNVGQETDEIRKKIQENSEAIIYKFQEKQCKPFFGSFAFYLVLVTLASSVACALVMHFTNLFDSGILSIVSLQDGGIVFNIWKAPTFPFYVTLYVFNYTNVEKFLAGEEKAKLEELGPFVFEERSVMFDFKFDGNDFLTYTENRTHTFLPERSNGTLNDTIIVPNLVYISAVSMMRNEGMLKQMSTSALITGLRTELFQEVTAKQIILGYDDSFSSLARKMNDRRANPEPFGLLVQRNGVGHDRITVGTGVANQSDLGLVNKINGVGELAWNGPTCNDLHGSDGTLYPSVDVMSDRVYTYAGALCRKFPMEFHSETEANGFPARRFKLPGNVFDNATENPENACFCQEDCPPSGAFSVSPCFQGSPLVISFPHFLYGSKELLENFEGLNPDPDLHEFFLDIHEVGIPLGGHTRLQLNIMVHHAKYMSHLKDLKHGLVLPMAWLDIEIGHMDGTARMLLWNASYTVKYLRILLKWGSLVLATLMAFILFKKW</sequence>
<keyword evidence="4" id="KW-0812">Transmembrane</keyword>
<evidence type="ECO:0000256" key="2">
    <source>
        <dbReference type="ARBA" id="ARBA00010532"/>
    </source>
</evidence>
<evidence type="ECO:0000256" key="7">
    <source>
        <dbReference type="ARBA" id="ARBA00023157"/>
    </source>
</evidence>
<keyword evidence="6" id="KW-0472">Membrane</keyword>
<protein>
    <submittedName>
        <fullName evidence="10">Uncharacterized protein</fullName>
    </submittedName>
</protein>
<name>A0A6A4K9C9_APOLU</name>
<dbReference type="PANTHER" id="PTHR11923:SF50">
    <property type="entry name" value="GH19047P"/>
    <property type="match status" value="1"/>
</dbReference>
<accession>A0A6A4K9C9</accession>
<dbReference type="EMBL" id="WIXP02000005">
    <property type="protein sequence ID" value="KAF6210735.1"/>
    <property type="molecule type" value="Genomic_DNA"/>
</dbReference>
<evidence type="ECO:0000256" key="1">
    <source>
        <dbReference type="ARBA" id="ARBA00004651"/>
    </source>
</evidence>
<dbReference type="AlphaFoldDB" id="A0A6A4K9C9"/>
<evidence type="ECO:0000256" key="6">
    <source>
        <dbReference type="ARBA" id="ARBA00023136"/>
    </source>
</evidence>
<dbReference type="PANTHER" id="PTHR11923">
    <property type="entry name" value="SCAVENGER RECEPTOR CLASS B TYPE-1 SR-B1"/>
    <property type="match status" value="1"/>
</dbReference>